<dbReference type="Proteomes" id="UP000765845">
    <property type="component" value="Unassembled WGS sequence"/>
</dbReference>
<dbReference type="EMBL" id="JAAWWK010000008">
    <property type="protein sequence ID" value="NKI19498.1"/>
    <property type="molecule type" value="Genomic_DNA"/>
</dbReference>
<dbReference type="InterPro" id="IPR007446">
    <property type="entry name" value="PilP"/>
</dbReference>
<accession>A0ABX1GJY2</accession>
<gene>
    <name evidence="1" type="ORF">HCU74_18995</name>
</gene>
<dbReference type="RefSeq" id="WP_168452009.1">
    <property type="nucleotide sequence ID" value="NZ_JAAWWK010000008.1"/>
</dbReference>
<organism evidence="1 2">
    <name type="scientific">Spongiibacter thalassae</name>
    <dbReference type="NCBI Taxonomy" id="2721624"/>
    <lineage>
        <taxon>Bacteria</taxon>
        <taxon>Pseudomonadati</taxon>
        <taxon>Pseudomonadota</taxon>
        <taxon>Gammaproteobacteria</taxon>
        <taxon>Cellvibrionales</taxon>
        <taxon>Spongiibacteraceae</taxon>
        <taxon>Spongiibacter</taxon>
    </lineage>
</organism>
<evidence type="ECO:0000313" key="2">
    <source>
        <dbReference type="Proteomes" id="UP000765845"/>
    </source>
</evidence>
<dbReference type="Gene3D" id="2.30.30.830">
    <property type="match status" value="1"/>
</dbReference>
<sequence length="178" mass="19277">MMRRYSSLLLVLSIAVVVAGCSGGSQYSDIDEFVRAKRAAPSGAIPPIPALKAYRAFSYTASGMRSPFTKPVDVKEIARLEASGSIKPDMQREREYLEAFSIDSLKMVGTVKLGGVLWALLKTSDGGVHRVRESNYIGRNHGKIVEVGEGYLSVVEIVSTGGDGWVERPRSLELNAGK</sequence>
<keyword evidence="2" id="KW-1185">Reference proteome</keyword>
<dbReference type="PROSITE" id="PS51257">
    <property type="entry name" value="PROKAR_LIPOPROTEIN"/>
    <property type="match status" value="1"/>
</dbReference>
<dbReference type="PIRSF" id="PIRSF016481">
    <property type="entry name" value="Pilus_assembly_PilP"/>
    <property type="match status" value="1"/>
</dbReference>
<reference evidence="1 2" key="1">
    <citation type="submission" date="2020-04" db="EMBL/GenBank/DDBJ databases">
        <authorList>
            <person name="Yoon J."/>
        </authorList>
    </citation>
    <scope>NUCLEOTIDE SEQUENCE [LARGE SCALE GENOMIC DNA]</scope>
    <source>
        <strain evidence="1 2">KMU-166</strain>
    </source>
</reference>
<evidence type="ECO:0000313" key="1">
    <source>
        <dbReference type="EMBL" id="NKI19498.1"/>
    </source>
</evidence>
<dbReference type="Pfam" id="PF04351">
    <property type="entry name" value="PilP"/>
    <property type="match status" value="1"/>
</dbReference>
<protein>
    <submittedName>
        <fullName evidence="1">Pilus assembly protein PilP</fullName>
    </submittedName>
</protein>
<proteinExistence type="predicted"/>
<comment type="caution">
    <text evidence="1">The sequence shown here is derived from an EMBL/GenBank/DDBJ whole genome shotgun (WGS) entry which is preliminary data.</text>
</comment>
<name>A0ABX1GJY2_9GAMM</name>